<reference evidence="8" key="1">
    <citation type="submission" date="2015-07" db="EMBL/GenBank/DDBJ databases">
        <title>Complete genome sequence and phylogenetic analysis of Limnochorda pilosa.</title>
        <authorList>
            <person name="Watanabe M."/>
            <person name="Kojima H."/>
            <person name="Fukui M."/>
        </authorList>
    </citation>
    <scope>NUCLEOTIDE SEQUENCE [LARGE SCALE GENOMIC DNA]</scope>
    <source>
        <strain evidence="8">HC45</strain>
    </source>
</reference>
<dbReference type="InterPro" id="IPR043129">
    <property type="entry name" value="ATPase_NBD"/>
</dbReference>
<gene>
    <name evidence="7" type="ORF">LIP_2185</name>
</gene>
<protein>
    <recommendedName>
        <fullName evidence="9">Carbohydrate kinase</fullName>
    </recommendedName>
</protein>
<evidence type="ECO:0000313" key="8">
    <source>
        <dbReference type="Proteomes" id="UP000065807"/>
    </source>
</evidence>
<dbReference type="PIRSF" id="PIRSF000538">
    <property type="entry name" value="GlpK"/>
    <property type="match status" value="1"/>
</dbReference>
<dbReference type="KEGG" id="lpil:LIP_2185"/>
<dbReference type="InterPro" id="IPR018485">
    <property type="entry name" value="FGGY_C"/>
</dbReference>
<dbReference type="GO" id="GO:0016301">
    <property type="term" value="F:kinase activity"/>
    <property type="evidence" value="ECO:0007669"/>
    <property type="project" value="UniProtKB-KW"/>
</dbReference>
<dbReference type="InterPro" id="IPR050406">
    <property type="entry name" value="FGGY_Carb_Kinase"/>
</dbReference>
<organism evidence="7 8">
    <name type="scientific">Limnochorda pilosa</name>
    <dbReference type="NCBI Taxonomy" id="1555112"/>
    <lineage>
        <taxon>Bacteria</taxon>
        <taxon>Bacillati</taxon>
        <taxon>Bacillota</taxon>
        <taxon>Limnochordia</taxon>
        <taxon>Limnochordales</taxon>
        <taxon>Limnochordaceae</taxon>
        <taxon>Limnochorda</taxon>
    </lineage>
</organism>
<evidence type="ECO:0000256" key="1">
    <source>
        <dbReference type="ARBA" id="ARBA00009156"/>
    </source>
</evidence>
<dbReference type="GO" id="GO:0005975">
    <property type="term" value="P:carbohydrate metabolic process"/>
    <property type="evidence" value="ECO:0007669"/>
    <property type="project" value="InterPro"/>
</dbReference>
<dbReference type="OrthoDB" id="9805576at2"/>
<dbReference type="RefSeq" id="WP_068137752.1">
    <property type="nucleotide sequence ID" value="NZ_AP014924.1"/>
</dbReference>
<feature type="domain" description="Carbohydrate kinase FGGY N-terminal" evidence="5">
    <location>
        <begin position="3"/>
        <end position="244"/>
    </location>
</feature>
<keyword evidence="3 4" id="KW-0418">Kinase</keyword>
<dbReference type="SUPFAM" id="SSF53067">
    <property type="entry name" value="Actin-like ATPase domain"/>
    <property type="match status" value="2"/>
</dbReference>
<dbReference type="STRING" id="1555112.LIP_2185"/>
<proteinExistence type="inferred from homology"/>
<dbReference type="PANTHER" id="PTHR43095:SF5">
    <property type="entry name" value="XYLULOSE KINASE"/>
    <property type="match status" value="1"/>
</dbReference>
<evidence type="ECO:0008006" key="9">
    <source>
        <dbReference type="Google" id="ProtNLM"/>
    </source>
</evidence>
<dbReference type="InterPro" id="IPR000577">
    <property type="entry name" value="Carb_kinase_FGGY"/>
</dbReference>
<feature type="domain" description="Carbohydrate kinase FGGY C-terminal" evidence="6">
    <location>
        <begin position="256"/>
        <end position="444"/>
    </location>
</feature>
<dbReference type="Gene3D" id="3.30.420.40">
    <property type="match status" value="2"/>
</dbReference>
<dbReference type="InterPro" id="IPR018483">
    <property type="entry name" value="Carb_kinase_FGGY_CS"/>
</dbReference>
<name>A0A0K2SLM4_LIMPI</name>
<dbReference type="EMBL" id="AP014924">
    <property type="protein sequence ID" value="BAS28026.1"/>
    <property type="molecule type" value="Genomic_DNA"/>
</dbReference>
<evidence type="ECO:0000256" key="3">
    <source>
        <dbReference type="ARBA" id="ARBA00022777"/>
    </source>
</evidence>
<dbReference type="Proteomes" id="UP000065807">
    <property type="component" value="Chromosome"/>
</dbReference>
<comment type="similarity">
    <text evidence="1 4">Belongs to the FGGY kinase family.</text>
</comment>
<dbReference type="PANTHER" id="PTHR43095">
    <property type="entry name" value="SUGAR KINASE"/>
    <property type="match status" value="1"/>
</dbReference>
<dbReference type="AlphaFoldDB" id="A0A0K2SLM4"/>
<accession>A0A0K2SLM4</accession>
<keyword evidence="8" id="KW-1185">Reference proteome</keyword>
<evidence type="ECO:0000256" key="4">
    <source>
        <dbReference type="RuleBase" id="RU003733"/>
    </source>
</evidence>
<keyword evidence="2 4" id="KW-0808">Transferase</keyword>
<evidence type="ECO:0000259" key="6">
    <source>
        <dbReference type="Pfam" id="PF02782"/>
    </source>
</evidence>
<dbReference type="InterPro" id="IPR018484">
    <property type="entry name" value="FGGY_N"/>
</dbReference>
<evidence type="ECO:0000259" key="5">
    <source>
        <dbReference type="Pfam" id="PF00370"/>
    </source>
</evidence>
<evidence type="ECO:0000313" key="7">
    <source>
        <dbReference type="EMBL" id="BAS28026.1"/>
    </source>
</evidence>
<sequence>MAYLIGIDLGTTRIKAIVVDETGRQHRVVSAPTPSRDEGDGRVVYEGAALWSVIVRLIRELVSQIDPGQVAGVACASMGEAGFLVDDQGRELFPALAWFDPRTRPIAEELVARLGRETLRSITGLPADFTYSVSKLLWYREHDRARFQRARYWLNMADWVAFRLSGVAATDFSLASRTMAFDVRQEVWSSEILDECGLEASLLPTPVPGGTRVGRVTGPAARETGLPEDVSVCSGAHDQLASALAVGATRESRVLNSCGTAETILTALSADGFERALPHQEVVIGHHLFPSLFYGMTTLRTSGLSATWFVREMLTGTDPDYDELGRRAEQSEVGARGLRFFPYFRTSADVVGAPDAAMILGLRDFHTNADLARALLEGLSFEARRLLDRLQKGAGVAPKVVRAVGGSTANRCWMQLKADVMGLPLQVAAHQEGAGFGAALLAGLGSGLLTETDLNRLSEGSTRQFSIRAEEHAKYAGLYQHHLELLPLALEGARRAGRDERRGDVSPK</sequence>
<dbReference type="CDD" id="cd07773">
    <property type="entry name" value="ASKHA_NBD_FGGY_FK"/>
    <property type="match status" value="1"/>
</dbReference>
<dbReference type="Pfam" id="PF00370">
    <property type="entry name" value="FGGY_N"/>
    <property type="match status" value="1"/>
</dbReference>
<reference evidence="8" key="2">
    <citation type="journal article" date="2016" name="Int. J. Syst. Evol. Microbiol.">
        <title>Complete genome sequence and cell structure of Limnochorda pilosa, a Gram-negative spore-former within the phylum Firmicutes.</title>
        <authorList>
            <person name="Watanabe M."/>
            <person name="Kojima H."/>
            <person name="Fukui M."/>
        </authorList>
    </citation>
    <scope>NUCLEOTIDE SEQUENCE [LARGE SCALE GENOMIC DNA]</scope>
    <source>
        <strain evidence="8">HC45</strain>
    </source>
</reference>
<dbReference type="PROSITE" id="PS00445">
    <property type="entry name" value="FGGY_KINASES_2"/>
    <property type="match status" value="1"/>
</dbReference>
<evidence type="ECO:0000256" key="2">
    <source>
        <dbReference type="ARBA" id="ARBA00022679"/>
    </source>
</evidence>
<dbReference type="GO" id="GO:0016773">
    <property type="term" value="F:phosphotransferase activity, alcohol group as acceptor"/>
    <property type="evidence" value="ECO:0007669"/>
    <property type="project" value="InterPro"/>
</dbReference>
<dbReference type="Pfam" id="PF02782">
    <property type="entry name" value="FGGY_C"/>
    <property type="match status" value="1"/>
</dbReference>